<dbReference type="EMBL" id="KQ990063">
    <property type="protein sequence ID" value="KZV53901.1"/>
    <property type="molecule type" value="Genomic_DNA"/>
</dbReference>
<keyword evidence="1" id="KW-1133">Transmembrane helix</keyword>
<dbReference type="PANTHER" id="PTHR33287">
    <property type="entry name" value="OS03G0453550 PROTEIN"/>
    <property type="match status" value="1"/>
</dbReference>
<protein>
    <recommendedName>
        <fullName evidence="4">Transmembrane protein</fullName>
    </recommendedName>
</protein>
<dbReference type="PANTHER" id="PTHR33287:SF2">
    <property type="entry name" value="TRANSMEMBRANE PROTEIN"/>
    <property type="match status" value="1"/>
</dbReference>
<evidence type="ECO:0000256" key="1">
    <source>
        <dbReference type="SAM" id="Phobius"/>
    </source>
</evidence>
<name>A0A2Z7DA48_9LAMI</name>
<feature type="transmembrane region" description="Helical" evidence="1">
    <location>
        <begin position="144"/>
        <end position="167"/>
    </location>
</feature>
<dbReference type="OrthoDB" id="913591at2759"/>
<evidence type="ECO:0000313" key="3">
    <source>
        <dbReference type="Proteomes" id="UP000250235"/>
    </source>
</evidence>
<proteinExistence type="predicted"/>
<dbReference type="Proteomes" id="UP000250235">
    <property type="component" value="Unassembled WGS sequence"/>
</dbReference>
<feature type="transmembrane region" description="Helical" evidence="1">
    <location>
        <begin position="44"/>
        <end position="62"/>
    </location>
</feature>
<gene>
    <name evidence="2" type="ORF">F511_23666</name>
</gene>
<accession>A0A2Z7DA48</accession>
<evidence type="ECO:0000313" key="2">
    <source>
        <dbReference type="EMBL" id="KZV53901.1"/>
    </source>
</evidence>
<feature type="transmembrane region" description="Helical" evidence="1">
    <location>
        <begin position="74"/>
        <end position="95"/>
    </location>
</feature>
<keyword evidence="3" id="KW-1185">Reference proteome</keyword>
<sequence>MDADDANEIQDPNNRNINEQERLGELRKLVGAQQARIQTLQSTAFQLANYYFVFQGVIVTAISNSSSLVCSYTWFVFLLSLLAAILNIFALASVGKEYVQVLNMRDCTWTEYNALGVRLHNRDNILHQQLENWTDKYKQGIRRWVLRLCIATFLGFTGVMLTGTWLICKHGMDSRRHQQDSGCFKLCNGS</sequence>
<reference evidence="2 3" key="1">
    <citation type="journal article" date="2015" name="Proc. Natl. Acad. Sci. U.S.A.">
        <title>The resurrection genome of Boea hygrometrica: A blueprint for survival of dehydration.</title>
        <authorList>
            <person name="Xiao L."/>
            <person name="Yang G."/>
            <person name="Zhang L."/>
            <person name="Yang X."/>
            <person name="Zhao S."/>
            <person name="Ji Z."/>
            <person name="Zhou Q."/>
            <person name="Hu M."/>
            <person name="Wang Y."/>
            <person name="Chen M."/>
            <person name="Xu Y."/>
            <person name="Jin H."/>
            <person name="Xiao X."/>
            <person name="Hu G."/>
            <person name="Bao F."/>
            <person name="Hu Y."/>
            <person name="Wan P."/>
            <person name="Li L."/>
            <person name="Deng X."/>
            <person name="Kuang T."/>
            <person name="Xiang C."/>
            <person name="Zhu J.K."/>
            <person name="Oliver M.J."/>
            <person name="He Y."/>
        </authorList>
    </citation>
    <scope>NUCLEOTIDE SEQUENCE [LARGE SCALE GENOMIC DNA]</scope>
    <source>
        <strain evidence="3">cv. XS01</strain>
    </source>
</reference>
<dbReference type="AlphaFoldDB" id="A0A2Z7DA48"/>
<keyword evidence="1" id="KW-0812">Transmembrane</keyword>
<evidence type="ECO:0008006" key="4">
    <source>
        <dbReference type="Google" id="ProtNLM"/>
    </source>
</evidence>
<organism evidence="2 3">
    <name type="scientific">Dorcoceras hygrometricum</name>
    <dbReference type="NCBI Taxonomy" id="472368"/>
    <lineage>
        <taxon>Eukaryota</taxon>
        <taxon>Viridiplantae</taxon>
        <taxon>Streptophyta</taxon>
        <taxon>Embryophyta</taxon>
        <taxon>Tracheophyta</taxon>
        <taxon>Spermatophyta</taxon>
        <taxon>Magnoliopsida</taxon>
        <taxon>eudicotyledons</taxon>
        <taxon>Gunneridae</taxon>
        <taxon>Pentapetalae</taxon>
        <taxon>asterids</taxon>
        <taxon>lamiids</taxon>
        <taxon>Lamiales</taxon>
        <taxon>Gesneriaceae</taxon>
        <taxon>Didymocarpoideae</taxon>
        <taxon>Trichosporeae</taxon>
        <taxon>Loxocarpinae</taxon>
        <taxon>Dorcoceras</taxon>
    </lineage>
</organism>
<keyword evidence="1" id="KW-0472">Membrane</keyword>